<dbReference type="GO" id="GO:0016651">
    <property type="term" value="F:oxidoreductase activity, acting on NAD(P)H"/>
    <property type="evidence" value="ECO:0007669"/>
    <property type="project" value="InterPro"/>
</dbReference>
<dbReference type="Gene3D" id="1.10.645.10">
    <property type="entry name" value="Cytochrome-c3 Hydrogenase, chain B"/>
    <property type="match status" value="1"/>
</dbReference>
<keyword evidence="2" id="KW-0533">Nickel</keyword>
<dbReference type="PANTHER" id="PTHR43485">
    <property type="entry name" value="HYDROGENASE-4 COMPONENT G"/>
    <property type="match status" value="1"/>
</dbReference>
<reference evidence="4 5" key="1">
    <citation type="submission" date="2018-10" db="EMBL/GenBank/DDBJ databases">
        <title>Genomic Encyclopedia of Type Strains, Phase IV (KMG-IV): sequencing the most valuable type-strain genomes for metagenomic binning, comparative biology and taxonomic classification.</title>
        <authorList>
            <person name="Goeker M."/>
        </authorList>
    </citation>
    <scope>NUCLEOTIDE SEQUENCE [LARGE SCALE GENOMIC DNA]</scope>
    <source>
        <strain evidence="4 5">DSM 15521</strain>
    </source>
</reference>
<sequence length="361" mass="40970">MGNRITIPFGSQHVALPEPIKFVFQTENERITSVEVDVGYVHRGIEKACQTKFKYTQVGYVVARVCGLCSISHTLAYVTAVERLMEVEVPKRALYLRLIVSELDRVHSHLLAMGHTAEVAGYENLFMQTFRYRETVMELLELLTGNRVQYDYACIGGVNRDVTPEVAKTLKERLKELKEKCLWIKDVFENDLTLKYRWKGVGVVTKEMAKEFNVVGPPARAAGLETDCRAEFNYLPFDEVGYKMVVRKGGDIYDRNLVRAYEVLNSIEMVENALDSLPQGEIKVPVKGLPDGESFVRVEAPRGELFYYVKGSKKLVLDRVRIRVPTFANIPVMKELFIGMDYSDVPATVISFDPCLSCTAR</sequence>
<accession>A0A420W8G1</accession>
<comment type="cofactor">
    <cofactor evidence="2">
        <name>Fe cation</name>
        <dbReference type="ChEBI" id="CHEBI:24875"/>
    </cofactor>
</comment>
<dbReference type="SUPFAM" id="SSF56762">
    <property type="entry name" value="HydB/Nqo4-like"/>
    <property type="match status" value="1"/>
</dbReference>
<dbReference type="Pfam" id="PF00346">
    <property type="entry name" value="Complex1_49kDa"/>
    <property type="match status" value="2"/>
</dbReference>
<dbReference type="Proteomes" id="UP000280881">
    <property type="component" value="Unassembled WGS sequence"/>
</dbReference>
<evidence type="ECO:0000256" key="1">
    <source>
        <dbReference type="ARBA" id="ARBA00023002"/>
    </source>
</evidence>
<dbReference type="InterPro" id="IPR001501">
    <property type="entry name" value="Ni-dep_hyd_lsu"/>
</dbReference>
<gene>
    <name evidence="4" type="ORF">C7457_0442</name>
</gene>
<dbReference type="PANTHER" id="PTHR43485:SF1">
    <property type="entry name" value="FORMATE HYDROGENLYASE SUBUNIT 5-RELATED"/>
    <property type="match status" value="1"/>
</dbReference>
<feature type="binding site" evidence="2">
    <location>
        <position position="46"/>
    </location>
    <ligand>
        <name>Mg(2+)</name>
        <dbReference type="ChEBI" id="CHEBI:18420"/>
    </ligand>
</feature>
<dbReference type="Pfam" id="PF00374">
    <property type="entry name" value="NiFeSe_Hases"/>
    <property type="match status" value="1"/>
</dbReference>
<feature type="domain" description="NADH-quinone oxidoreductase subunit D" evidence="3">
    <location>
        <begin position="289"/>
        <end position="360"/>
    </location>
</feature>
<organism evidence="4 5">
    <name type="scientific">Thermovibrio guaymasensis</name>
    <dbReference type="NCBI Taxonomy" id="240167"/>
    <lineage>
        <taxon>Bacteria</taxon>
        <taxon>Pseudomonadati</taxon>
        <taxon>Aquificota</taxon>
        <taxon>Aquificia</taxon>
        <taxon>Desulfurobacteriales</taxon>
        <taxon>Desulfurobacteriaceae</taxon>
        <taxon>Thermovibrio</taxon>
    </lineage>
</organism>
<dbReference type="GO" id="GO:0048038">
    <property type="term" value="F:quinone binding"/>
    <property type="evidence" value="ECO:0007669"/>
    <property type="project" value="InterPro"/>
</dbReference>
<dbReference type="InterPro" id="IPR001135">
    <property type="entry name" value="NADH_Q_OxRdtase_suD"/>
</dbReference>
<keyword evidence="2" id="KW-0479">Metal-binding</keyword>
<comment type="cofactor">
    <cofactor evidence="2">
        <name>Ni(2+)</name>
        <dbReference type="ChEBI" id="CHEBI:49786"/>
    </cofactor>
</comment>
<keyword evidence="2" id="KW-0408">Iron</keyword>
<evidence type="ECO:0000259" key="3">
    <source>
        <dbReference type="Pfam" id="PF00346"/>
    </source>
</evidence>
<dbReference type="OrthoDB" id="9801496at2"/>
<dbReference type="AlphaFoldDB" id="A0A420W8G1"/>
<dbReference type="InterPro" id="IPR029014">
    <property type="entry name" value="NiFe-Hase_large"/>
</dbReference>
<dbReference type="InterPro" id="IPR052197">
    <property type="entry name" value="ComplexI_49kDa-like"/>
</dbReference>
<evidence type="ECO:0000313" key="5">
    <source>
        <dbReference type="Proteomes" id="UP000280881"/>
    </source>
</evidence>
<dbReference type="GO" id="GO:0016151">
    <property type="term" value="F:nickel cation binding"/>
    <property type="evidence" value="ECO:0007669"/>
    <property type="project" value="InterPro"/>
</dbReference>
<comment type="caution">
    <text evidence="4">The sequence shown here is derived from an EMBL/GenBank/DDBJ whole genome shotgun (WGS) entry which is preliminary data.</text>
</comment>
<proteinExistence type="predicted"/>
<feature type="binding site" evidence="2">
    <location>
        <position position="322"/>
    </location>
    <ligand>
        <name>Mg(2+)</name>
        <dbReference type="ChEBI" id="CHEBI:18420"/>
    </ligand>
</feature>
<feature type="binding site" evidence="2">
    <location>
        <position position="358"/>
    </location>
    <ligand>
        <name>Fe cation</name>
        <dbReference type="ChEBI" id="CHEBI:24875"/>
    </ligand>
</feature>
<keyword evidence="5" id="KW-1185">Reference proteome</keyword>
<dbReference type="GO" id="GO:0051287">
    <property type="term" value="F:NAD binding"/>
    <property type="evidence" value="ECO:0007669"/>
    <property type="project" value="InterPro"/>
</dbReference>
<evidence type="ECO:0000313" key="4">
    <source>
        <dbReference type="EMBL" id="RKQ63568.1"/>
    </source>
</evidence>
<keyword evidence="2" id="KW-0460">Magnesium</keyword>
<dbReference type="EMBL" id="RBIE01000001">
    <property type="protein sequence ID" value="RKQ63568.1"/>
    <property type="molecule type" value="Genomic_DNA"/>
</dbReference>
<protein>
    <submittedName>
        <fullName evidence="4">Ech hydrogenase subunit E</fullName>
    </submittedName>
</protein>
<feature type="binding site" evidence="2">
    <location>
        <position position="355"/>
    </location>
    <ligand>
        <name>Ni(2+)</name>
        <dbReference type="ChEBI" id="CHEBI:49786"/>
    </ligand>
</feature>
<feature type="binding site" evidence="2">
    <location>
        <position position="66"/>
    </location>
    <ligand>
        <name>Ni(2+)</name>
        <dbReference type="ChEBI" id="CHEBI:49786"/>
    </ligand>
</feature>
<keyword evidence="1" id="KW-0560">Oxidoreductase</keyword>
<evidence type="ECO:0000256" key="2">
    <source>
        <dbReference type="PIRSR" id="PIRSR601501-1"/>
    </source>
</evidence>
<name>A0A420W8G1_9BACT</name>
<feature type="binding site" evidence="2">
    <location>
        <position position="69"/>
    </location>
    <ligand>
        <name>Ni(2+)</name>
        <dbReference type="ChEBI" id="CHEBI:49786"/>
    </ligand>
</feature>
<dbReference type="RefSeq" id="WP_121169811.1">
    <property type="nucleotide sequence ID" value="NZ_RBIE01000001.1"/>
</dbReference>
<feature type="binding site" evidence="2">
    <location>
        <position position="69"/>
    </location>
    <ligand>
        <name>Fe cation</name>
        <dbReference type="ChEBI" id="CHEBI:24875"/>
    </ligand>
</feature>
<feature type="domain" description="NADH-quinone oxidoreductase subunit D" evidence="3">
    <location>
        <begin position="123"/>
        <end position="284"/>
    </location>
</feature>